<proteinExistence type="predicted"/>
<dbReference type="InterPro" id="IPR002575">
    <property type="entry name" value="Aminoglycoside_PTrfase"/>
</dbReference>
<evidence type="ECO:0000313" key="2">
    <source>
        <dbReference type="EMBL" id="ERN55149.1"/>
    </source>
</evidence>
<evidence type="ECO:0000313" key="3">
    <source>
        <dbReference type="Proteomes" id="UP000017170"/>
    </source>
</evidence>
<dbReference type="SUPFAM" id="SSF56112">
    <property type="entry name" value="Protein kinase-like (PK-like)"/>
    <property type="match status" value="1"/>
</dbReference>
<evidence type="ECO:0000259" key="1">
    <source>
        <dbReference type="Pfam" id="PF01636"/>
    </source>
</evidence>
<protein>
    <submittedName>
        <fullName evidence="2">Aminoglycoside phosphotransferase</fullName>
    </submittedName>
</protein>
<keyword evidence="2" id="KW-0808">Transferase</keyword>
<dbReference type="Proteomes" id="UP000017170">
    <property type="component" value="Unassembled WGS sequence"/>
</dbReference>
<dbReference type="GO" id="GO:0016740">
    <property type="term" value="F:transferase activity"/>
    <property type="evidence" value="ECO:0007669"/>
    <property type="project" value="UniProtKB-KW"/>
</dbReference>
<keyword evidence="3" id="KW-1185">Reference proteome</keyword>
<feature type="domain" description="Aminoglycoside phosphotransferase" evidence="1">
    <location>
        <begin position="17"/>
        <end position="241"/>
    </location>
</feature>
<dbReference type="Gene3D" id="3.90.1200.10">
    <property type="match status" value="1"/>
</dbReference>
<dbReference type="PANTHER" id="PTHR41283:SF1">
    <property type="entry name" value="AMINOGLYCOSIDE PHOSPHOTRANSFERASE DOMAIN-CONTAINING PROTEIN"/>
    <property type="match status" value="1"/>
</dbReference>
<gene>
    <name evidence="2" type="ORF">A33I_04180</name>
</gene>
<dbReference type="PATRIC" id="fig|1188261.3.peg.243"/>
<dbReference type="AlphaFoldDB" id="U6STX5"/>
<sequence>MDQMNRKYLKVYKEAHTIQPLTKGFSRDEKYVIDQTYLLRIFPKEELERRTIEFETISKLTSFSKKVPRPIEFGELIDEEKGYMVLSYMPGTDGEEALTRLKVSEQYRAGKEAAEELKKLHQLNAPFEIPEWHTAKKKKSDNYLKELNLINIDEHTKKLLSSYIRENEYLMQGRPNQFQHDDFLPSNLVFHHDQFSGIIDFQRMDWGDPIHDLQKIGFFTKQVSPAFAKGNIDGYLRDKREEDSFWPLYGLYSAMHVVSAFVWGMKMGPKQFEFLSERAFEVLDDHDYFQSNIPKWYK</sequence>
<accession>U6STX5</accession>
<dbReference type="InterPro" id="IPR011009">
    <property type="entry name" value="Kinase-like_dom_sf"/>
</dbReference>
<name>U6STX5_9BACI</name>
<reference evidence="2 3" key="1">
    <citation type="journal article" date="2013" name="Genome Announc.">
        <title>Genome Sequence of the Extreme Obligate Alkaliphile Bacillus marmarensis Strain DSM 21297.</title>
        <authorList>
            <person name="Wernick D.G."/>
            <person name="Choi K.Y."/>
            <person name="Tat C.A."/>
            <person name="Lafontaine Rivera J.G."/>
            <person name="Liao J.C."/>
        </authorList>
    </citation>
    <scope>NUCLEOTIDE SEQUENCE [LARGE SCALE GENOMIC DNA]</scope>
    <source>
        <strain evidence="2 3">DSM 21297</strain>
    </source>
</reference>
<organism evidence="2 3">
    <name type="scientific">Alkalihalophilus marmarensis DSM 21297</name>
    <dbReference type="NCBI Taxonomy" id="1188261"/>
    <lineage>
        <taxon>Bacteria</taxon>
        <taxon>Bacillati</taxon>
        <taxon>Bacillota</taxon>
        <taxon>Bacilli</taxon>
        <taxon>Bacillales</taxon>
        <taxon>Bacillaceae</taxon>
        <taxon>Alkalihalophilus</taxon>
    </lineage>
</organism>
<dbReference type="EMBL" id="ATAE01000003">
    <property type="protein sequence ID" value="ERN55149.1"/>
    <property type="molecule type" value="Genomic_DNA"/>
</dbReference>
<comment type="caution">
    <text evidence="2">The sequence shown here is derived from an EMBL/GenBank/DDBJ whole genome shotgun (WGS) entry which is preliminary data.</text>
</comment>
<dbReference type="Pfam" id="PF01636">
    <property type="entry name" value="APH"/>
    <property type="match status" value="1"/>
</dbReference>
<dbReference type="PANTHER" id="PTHR41283">
    <property type="entry name" value="AMINOGLYCOSIDE PHOSPHOTRANSFERASE"/>
    <property type="match status" value="1"/>
</dbReference>